<dbReference type="InParanoid" id="A0A0C3INK3"/>
<sequence length="161" mass="17419">MPDKIIATSEFEGPGHYEGPATLFVNPRYSTRCALMPWHTSSPSSSAIASAFPSQAPGAPGANAIHPDDQIVVPEPVVYASIGGTMFGETDIQLHPHELEVLLHSDNVNHDSYTPANVPEPEVPLNQAPDRGPINNVPEINDNETIYHSPNMRPQHDGNNQ</sequence>
<accession>A0A0C3INK3</accession>
<name>A0A0C3INK3_PISTI</name>
<dbReference type="Proteomes" id="UP000054217">
    <property type="component" value="Unassembled WGS sequence"/>
</dbReference>
<evidence type="ECO:0000256" key="1">
    <source>
        <dbReference type="SAM" id="MobiDB-lite"/>
    </source>
</evidence>
<organism evidence="2 3">
    <name type="scientific">Pisolithus tinctorius Marx 270</name>
    <dbReference type="NCBI Taxonomy" id="870435"/>
    <lineage>
        <taxon>Eukaryota</taxon>
        <taxon>Fungi</taxon>
        <taxon>Dikarya</taxon>
        <taxon>Basidiomycota</taxon>
        <taxon>Agaricomycotina</taxon>
        <taxon>Agaricomycetes</taxon>
        <taxon>Agaricomycetidae</taxon>
        <taxon>Boletales</taxon>
        <taxon>Sclerodermatineae</taxon>
        <taxon>Pisolithaceae</taxon>
        <taxon>Pisolithus</taxon>
    </lineage>
</organism>
<keyword evidence="3" id="KW-1185">Reference proteome</keyword>
<evidence type="ECO:0000313" key="3">
    <source>
        <dbReference type="Proteomes" id="UP000054217"/>
    </source>
</evidence>
<proteinExistence type="predicted"/>
<reference evidence="2 3" key="1">
    <citation type="submission" date="2014-04" db="EMBL/GenBank/DDBJ databases">
        <authorList>
            <consortium name="DOE Joint Genome Institute"/>
            <person name="Kuo A."/>
            <person name="Kohler A."/>
            <person name="Costa M.D."/>
            <person name="Nagy L.G."/>
            <person name="Floudas D."/>
            <person name="Copeland A."/>
            <person name="Barry K.W."/>
            <person name="Cichocki N."/>
            <person name="Veneault-Fourrey C."/>
            <person name="LaButti K."/>
            <person name="Lindquist E.A."/>
            <person name="Lipzen A."/>
            <person name="Lundell T."/>
            <person name="Morin E."/>
            <person name="Murat C."/>
            <person name="Sun H."/>
            <person name="Tunlid A."/>
            <person name="Henrissat B."/>
            <person name="Grigoriev I.V."/>
            <person name="Hibbett D.S."/>
            <person name="Martin F."/>
            <person name="Nordberg H.P."/>
            <person name="Cantor M.N."/>
            <person name="Hua S.X."/>
        </authorList>
    </citation>
    <scope>NUCLEOTIDE SEQUENCE [LARGE SCALE GENOMIC DNA]</scope>
    <source>
        <strain evidence="2 3">Marx 270</strain>
    </source>
</reference>
<evidence type="ECO:0000313" key="2">
    <source>
        <dbReference type="EMBL" id="KIN98547.1"/>
    </source>
</evidence>
<gene>
    <name evidence="2" type="ORF">M404DRAFT_848604</name>
</gene>
<dbReference type="EMBL" id="KN832014">
    <property type="protein sequence ID" value="KIN98547.1"/>
    <property type="molecule type" value="Genomic_DNA"/>
</dbReference>
<dbReference type="HOGENOM" id="CLU_1928459_0_0_1"/>
<protein>
    <submittedName>
        <fullName evidence="2">Uncharacterized protein</fullName>
    </submittedName>
</protein>
<dbReference type="OrthoDB" id="10344496at2759"/>
<dbReference type="AlphaFoldDB" id="A0A0C3INK3"/>
<reference evidence="3" key="2">
    <citation type="submission" date="2015-01" db="EMBL/GenBank/DDBJ databases">
        <title>Evolutionary Origins and Diversification of the Mycorrhizal Mutualists.</title>
        <authorList>
            <consortium name="DOE Joint Genome Institute"/>
            <consortium name="Mycorrhizal Genomics Consortium"/>
            <person name="Kohler A."/>
            <person name="Kuo A."/>
            <person name="Nagy L.G."/>
            <person name="Floudas D."/>
            <person name="Copeland A."/>
            <person name="Barry K.W."/>
            <person name="Cichocki N."/>
            <person name="Veneault-Fourrey C."/>
            <person name="LaButti K."/>
            <person name="Lindquist E.A."/>
            <person name="Lipzen A."/>
            <person name="Lundell T."/>
            <person name="Morin E."/>
            <person name="Murat C."/>
            <person name="Riley R."/>
            <person name="Ohm R."/>
            <person name="Sun H."/>
            <person name="Tunlid A."/>
            <person name="Henrissat B."/>
            <person name="Grigoriev I.V."/>
            <person name="Hibbett D.S."/>
            <person name="Martin F."/>
        </authorList>
    </citation>
    <scope>NUCLEOTIDE SEQUENCE [LARGE SCALE GENOMIC DNA]</scope>
    <source>
        <strain evidence="3">Marx 270</strain>
    </source>
</reference>
<feature type="region of interest" description="Disordered" evidence="1">
    <location>
        <begin position="118"/>
        <end position="161"/>
    </location>
</feature>